<feature type="compositionally biased region" description="Polar residues" evidence="1">
    <location>
        <begin position="1"/>
        <end position="20"/>
    </location>
</feature>
<dbReference type="AlphaFoldDB" id="A0A087GGR5"/>
<sequence>MNPTKRTSSSLPGETTTKPSEINYLPRAQMTKRRASPTTEKQRHGGSPTGKMEDVKTNKVGKEQKHRA</sequence>
<proteinExistence type="predicted"/>
<gene>
    <name evidence="2" type="ordered locus">AALP_Aa7g084300</name>
</gene>
<evidence type="ECO:0000256" key="1">
    <source>
        <dbReference type="SAM" id="MobiDB-lite"/>
    </source>
</evidence>
<feature type="compositionally biased region" description="Basic and acidic residues" evidence="1">
    <location>
        <begin position="51"/>
        <end position="68"/>
    </location>
</feature>
<accession>A0A087GGR5</accession>
<dbReference type="EMBL" id="CM002875">
    <property type="protein sequence ID" value="KFK29067.1"/>
    <property type="molecule type" value="Genomic_DNA"/>
</dbReference>
<reference evidence="3" key="1">
    <citation type="journal article" date="2015" name="Nat. Plants">
        <title>Genome expansion of Arabis alpina linked with retrotransposition and reduced symmetric DNA methylation.</title>
        <authorList>
            <person name="Willing E.M."/>
            <person name="Rawat V."/>
            <person name="Mandakova T."/>
            <person name="Maumus F."/>
            <person name="James G.V."/>
            <person name="Nordstroem K.J."/>
            <person name="Becker C."/>
            <person name="Warthmann N."/>
            <person name="Chica C."/>
            <person name="Szarzynska B."/>
            <person name="Zytnicki M."/>
            <person name="Albani M.C."/>
            <person name="Kiefer C."/>
            <person name="Bergonzi S."/>
            <person name="Castaings L."/>
            <person name="Mateos J.L."/>
            <person name="Berns M.C."/>
            <person name="Bujdoso N."/>
            <person name="Piofczyk T."/>
            <person name="de Lorenzo L."/>
            <person name="Barrero-Sicilia C."/>
            <person name="Mateos I."/>
            <person name="Piednoel M."/>
            <person name="Hagmann J."/>
            <person name="Chen-Min-Tao R."/>
            <person name="Iglesias-Fernandez R."/>
            <person name="Schuster S.C."/>
            <person name="Alonso-Blanco C."/>
            <person name="Roudier F."/>
            <person name="Carbonero P."/>
            <person name="Paz-Ares J."/>
            <person name="Davis S.J."/>
            <person name="Pecinka A."/>
            <person name="Quesneville H."/>
            <person name="Colot V."/>
            <person name="Lysak M.A."/>
            <person name="Weigel D."/>
            <person name="Coupland G."/>
            <person name="Schneeberger K."/>
        </authorList>
    </citation>
    <scope>NUCLEOTIDE SEQUENCE [LARGE SCALE GENOMIC DNA]</scope>
    <source>
        <strain evidence="3">cv. Pajares</strain>
    </source>
</reference>
<protein>
    <submittedName>
        <fullName evidence="2">Uncharacterized protein</fullName>
    </submittedName>
</protein>
<dbReference type="Gramene" id="KFK29067">
    <property type="protein sequence ID" value="KFK29067"/>
    <property type="gene ID" value="AALP_AA7G084300"/>
</dbReference>
<dbReference type="Proteomes" id="UP000029120">
    <property type="component" value="Chromosome 7"/>
</dbReference>
<organism evidence="2 3">
    <name type="scientific">Arabis alpina</name>
    <name type="common">Alpine rock-cress</name>
    <dbReference type="NCBI Taxonomy" id="50452"/>
    <lineage>
        <taxon>Eukaryota</taxon>
        <taxon>Viridiplantae</taxon>
        <taxon>Streptophyta</taxon>
        <taxon>Embryophyta</taxon>
        <taxon>Tracheophyta</taxon>
        <taxon>Spermatophyta</taxon>
        <taxon>Magnoliopsida</taxon>
        <taxon>eudicotyledons</taxon>
        <taxon>Gunneridae</taxon>
        <taxon>Pentapetalae</taxon>
        <taxon>rosids</taxon>
        <taxon>malvids</taxon>
        <taxon>Brassicales</taxon>
        <taxon>Brassicaceae</taxon>
        <taxon>Arabideae</taxon>
        <taxon>Arabis</taxon>
    </lineage>
</organism>
<keyword evidence="3" id="KW-1185">Reference proteome</keyword>
<evidence type="ECO:0000313" key="2">
    <source>
        <dbReference type="EMBL" id="KFK29067.1"/>
    </source>
</evidence>
<evidence type="ECO:0000313" key="3">
    <source>
        <dbReference type="Proteomes" id="UP000029120"/>
    </source>
</evidence>
<name>A0A087GGR5_ARAAL</name>
<feature type="region of interest" description="Disordered" evidence="1">
    <location>
        <begin position="1"/>
        <end position="68"/>
    </location>
</feature>